<organism evidence="1">
    <name type="scientific">Anguilla anguilla</name>
    <name type="common">European freshwater eel</name>
    <name type="synonym">Muraena anguilla</name>
    <dbReference type="NCBI Taxonomy" id="7936"/>
    <lineage>
        <taxon>Eukaryota</taxon>
        <taxon>Metazoa</taxon>
        <taxon>Chordata</taxon>
        <taxon>Craniata</taxon>
        <taxon>Vertebrata</taxon>
        <taxon>Euteleostomi</taxon>
        <taxon>Actinopterygii</taxon>
        <taxon>Neopterygii</taxon>
        <taxon>Teleostei</taxon>
        <taxon>Anguilliformes</taxon>
        <taxon>Anguillidae</taxon>
        <taxon>Anguilla</taxon>
    </lineage>
</organism>
<reference evidence="1" key="2">
    <citation type="journal article" date="2015" name="Fish Shellfish Immunol.">
        <title>Early steps in the European eel (Anguilla anguilla)-Vibrio vulnificus interaction in the gills: Role of the RtxA13 toxin.</title>
        <authorList>
            <person name="Callol A."/>
            <person name="Pajuelo D."/>
            <person name="Ebbesson L."/>
            <person name="Teles M."/>
            <person name="MacKenzie S."/>
            <person name="Amaro C."/>
        </authorList>
    </citation>
    <scope>NUCLEOTIDE SEQUENCE</scope>
</reference>
<evidence type="ECO:0000313" key="1">
    <source>
        <dbReference type="EMBL" id="JAH15409.1"/>
    </source>
</evidence>
<proteinExistence type="predicted"/>
<sequence length="33" mass="4260">MLNFHLHVEFERQSRPKYLLFKYRLIPDFQHKK</sequence>
<dbReference type="AlphaFoldDB" id="A0A0E9QF54"/>
<dbReference type="EMBL" id="GBXM01093168">
    <property type="protein sequence ID" value="JAH15409.1"/>
    <property type="molecule type" value="Transcribed_RNA"/>
</dbReference>
<reference evidence="1" key="1">
    <citation type="submission" date="2014-11" db="EMBL/GenBank/DDBJ databases">
        <authorList>
            <person name="Amaro Gonzalez C."/>
        </authorList>
    </citation>
    <scope>NUCLEOTIDE SEQUENCE</scope>
</reference>
<protein>
    <submittedName>
        <fullName evidence="1">Uncharacterized protein</fullName>
    </submittedName>
</protein>
<name>A0A0E9QF54_ANGAN</name>
<accession>A0A0E9QF54</accession>